<reference evidence="2" key="1">
    <citation type="submission" date="2025-08" db="UniProtKB">
        <authorList>
            <consortium name="Ensembl"/>
        </authorList>
    </citation>
    <scope>IDENTIFICATION</scope>
</reference>
<organism evidence="2 3">
    <name type="scientific">Falco tinnunculus</name>
    <name type="common">Common kestrel</name>
    <dbReference type="NCBI Taxonomy" id="100819"/>
    <lineage>
        <taxon>Eukaryota</taxon>
        <taxon>Metazoa</taxon>
        <taxon>Chordata</taxon>
        <taxon>Craniata</taxon>
        <taxon>Vertebrata</taxon>
        <taxon>Euteleostomi</taxon>
        <taxon>Archelosauria</taxon>
        <taxon>Archosauria</taxon>
        <taxon>Dinosauria</taxon>
        <taxon>Saurischia</taxon>
        <taxon>Theropoda</taxon>
        <taxon>Coelurosauria</taxon>
        <taxon>Aves</taxon>
        <taxon>Neognathae</taxon>
        <taxon>Neoaves</taxon>
        <taxon>Telluraves</taxon>
        <taxon>Australaves</taxon>
        <taxon>Falconiformes</taxon>
        <taxon>Falconidae</taxon>
        <taxon>Falco</taxon>
    </lineage>
</organism>
<accession>A0A8C4V2W7</accession>
<dbReference type="Ensembl" id="ENSFTIT00000022727.1">
    <property type="protein sequence ID" value="ENSFTIP00000021814.1"/>
    <property type="gene ID" value="ENSFTIG00000014167.1"/>
</dbReference>
<sequence length="212" mass="22572">MGRKKKTLHDYAAEFSELAVKRHLLERGAAGEAAAVVETLYCTPCHLPLQLDAPSLLIQPSFILAASADTSTSYGMDPSPPSYHKPLVPQHPSTTSSPASAATPREDPTPSTSARHPSALATSHMRIVPTPLTAEASNGPMPALGHGSDSNSVGLALFGIGLINKGLFQSLMEENGCCLLYVVADQLEEVERAFGAEFLPVETQEFSCRHFC</sequence>
<dbReference type="Proteomes" id="UP000694562">
    <property type="component" value="Unplaced"/>
</dbReference>
<name>A0A8C4V2W7_FALTI</name>
<evidence type="ECO:0000256" key="1">
    <source>
        <dbReference type="SAM" id="MobiDB-lite"/>
    </source>
</evidence>
<proteinExistence type="predicted"/>
<evidence type="ECO:0000313" key="3">
    <source>
        <dbReference type="Proteomes" id="UP000694562"/>
    </source>
</evidence>
<feature type="region of interest" description="Disordered" evidence="1">
    <location>
        <begin position="73"/>
        <end position="122"/>
    </location>
</feature>
<protein>
    <submittedName>
        <fullName evidence="2">Uncharacterized protein</fullName>
    </submittedName>
</protein>
<evidence type="ECO:0000313" key="2">
    <source>
        <dbReference type="Ensembl" id="ENSFTIP00000021814.1"/>
    </source>
</evidence>
<reference evidence="2" key="2">
    <citation type="submission" date="2025-09" db="UniProtKB">
        <authorList>
            <consortium name="Ensembl"/>
        </authorList>
    </citation>
    <scope>IDENTIFICATION</scope>
</reference>
<feature type="compositionally biased region" description="Low complexity" evidence="1">
    <location>
        <begin position="92"/>
        <end position="103"/>
    </location>
</feature>
<dbReference type="OMA" id="TEETCCH"/>
<keyword evidence="3" id="KW-1185">Reference proteome</keyword>
<dbReference type="AlphaFoldDB" id="A0A8C4V2W7"/>
<dbReference type="OrthoDB" id="64915at2759"/>